<feature type="non-terminal residue" evidence="1">
    <location>
        <position position="1"/>
    </location>
</feature>
<sequence>AVVERFKCQQAGRQCLISALPTFP</sequence>
<dbReference type="AlphaFoldDB" id="A0ABD1CI87"/>
<dbReference type="Proteomes" id="UP001562425">
    <property type="component" value="Unassembled WGS sequence"/>
</dbReference>
<evidence type="ECO:0000313" key="2">
    <source>
        <dbReference type="Proteomes" id="UP001562425"/>
    </source>
</evidence>
<evidence type="ECO:0000313" key="1">
    <source>
        <dbReference type="EMBL" id="KAL1376117.1"/>
    </source>
</evidence>
<proteinExistence type="predicted"/>
<gene>
    <name evidence="1" type="ORF">pipiens_017077</name>
</gene>
<name>A0ABD1CI87_CULPP</name>
<organism evidence="1 2">
    <name type="scientific">Culex pipiens pipiens</name>
    <name type="common">Northern house mosquito</name>
    <dbReference type="NCBI Taxonomy" id="38569"/>
    <lineage>
        <taxon>Eukaryota</taxon>
        <taxon>Metazoa</taxon>
        <taxon>Ecdysozoa</taxon>
        <taxon>Arthropoda</taxon>
        <taxon>Hexapoda</taxon>
        <taxon>Insecta</taxon>
        <taxon>Pterygota</taxon>
        <taxon>Neoptera</taxon>
        <taxon>Endopterygota</taxon>
        <taxon>Diptera</taxon>
        <taxon>Nematocera</taxon>
        <taxon>Culicoidea</taxon>
        <taxon>Culicidae</taxon>
        <taxon>Culicinae</taxon>
        <taxon>Culicini</taxon>
        <taxon>Culex</taxon>
        <taxon>Culex</taxon>
    </lineage>
</organism>
<keyword evidence="2" id="KW-1185">Reference proteome</keyword>
<protein>
    <submittedName>
        <fullName evidence="1">Uncharacterized protein</fullName>
    </submittedName>
</protein>
<comment type="caution">
    <text evidence="1">The sequence shown here is derived from an EMBL/GenBank/DDBJ whole genome shotgun (WGS) entry which is preliminary data.</text>
</comment>
<dbReference type="EMBL" id="JBEHCU010011917">
    <property type="protein sequence ID" value="KAL1376117.1"/>
    <property type="molecule type" value="Genomic_DNA"/>
</dbReference>
<accession>A0ABD1CI87</accession>
<reference evidence="1 2" key="1">
    <citation type="submission" date="2024-05" db="EMBL/GenBank/DDBJ databases">
        <title>Culex pipiens pipiens assembly and annotation.</title>
        <authorList>
            <person name="Alout H."/>
            <person name="Durand T."/>
        </authorList>
    </citation>
    <scope>NUCLEOTIDE SEQUENCE [LARGE SCALE GENOMIC DNA]</scope>
    <source>
        <strain evidence="1">HA-2024</strain>
        <tissue evidence="1">Whole body</tissue>
    </source>
</reference>